<dbReference type="RefSeq" id="WP_278100257.1">
    <property type="nucleotide sequence ID" value="NZ_CP091092.1"/>
</dbReference>
<evidence type="ECO:0000313" key="2">
    <source>
        <dbReference type="EMBL" id="WFN37418.1"/>
    </source>
</evidence>
<reference evidence="2" key="1">
    <citation type="submission" date="2022-01" db="EMBL/GenBank/DDBJ databases">
        <title>Complete genome of Methanomicrobium antiquum DSM 21220.</title>
        <authorList>
            <person name="Chen S.-C."/>
            <person name="You Y.-T."/>
            <person name="Zhou Y.-Z."/>
            <person name="Lai M.-C."/>
        </authorList>
    </citation>
    <scope>NUCLEOTIDE SEQUENCE</scope>
    <source>
        <strain evidence="2">DSM 21220</strain>
    </source>
</reference>
<dbReference type="Pfam" id="PF02697">
    <property type="entry name" value="VAPB_antitox"/>
    <property type="match status" value="1"/>
</dbReference>
<evidence type="ECO:0000256" key="1">
    <source>
        <dbReference type="ARBA" id="ARBA00022649"/>
    </source>
</evidence>
<protein>
    <submittedName>
        <fullName evidence="2">Antitoxin VapB family protein</fullName>
    </submittedName>
</protein>
<keyword evidence="3" id="KW-1185">Reference proteome</keyword>
<keyword evidence="1" id="KW-1277">Toxin-antitoxin system</keyword>
<dbReference type="KEGG" id="manq:L1994_03225"/>
<sequence length="70" mass="8041">MKTITIKDSTYKDLKRIKEPDMSFSDVIDLLLKSRSSAPDRFFGALAESSLLDEIAEYTIESRRNARSRI</sequence>
<proteinExistence type="predicted"/>
<organism evidence="2 3">
    <name type="scientific">Methanomicrobium antiquum</name>
    <dbReference type="NCBI Taxonomy" id="487686"/>
    <lineage>
        <taxon>Archaea</taxon>
        <taxon>Methanobacteriati</taxon>
        <taxon>Methanobacteriota</taxon>
        <taxon>Stenosarchaea group</taxon>
        <taxon>Methanomicrobia</taxon>
        <taxon>Methanomicrobiales</taxon>
        <taxon>Methanomicrobiaceae</taxon>
        <taxon>Methanomicrobium</taxon>
    </lineage>
</organism>
<name>A0AAF0FW51_9EURY</name>
<dbReference type="GeneID" id="79949374"/>
<gene>
    <name evidence="2" type="ORF">L1994_03225</name>
</gene>
<evidence type="ECO:0000313" key="3">
    <source>
        <dbReference type="Proteomes" id="UP001218895"/>
    </source>
</evidence>
<dbReference type="AlphaFoldDB" id="A0AAF0FW51"/>
<dbReference type="Proteomes" id="UP001218895">
    <property type="component" value="Chromosome"/>
</dbReference>
<dbReference type="InterPro" id="IPR003847">
    <property type="entry name" value="Put_antitoxin"/>
</dbReference>
<accession>A0AAF0FW51</accession>
<dbReference type="EMBL" id="CP091092">
    <property type="protein sequence ID" value="WFN37418.1"/>
    <property type="molecule type" value="Genomic_DNA"/>
</dbReference>